<evidence type="ECO:0000256" key="1">
    <source>
        <dbReference type="SAM" id="Phobius"/>
    </source>
</evidence>
<dbReference type="InterPro" id="IPR052534">
    <property type="entry name" value="Extracell_DNA_Util/SecSys_Comp"/>
</dbReference>
<keyword evidence="1" id="KW-0472">Membrane</keyword>
<evidence type="ECO:0000313" key="3">
    <source>
        <dbReference type="Proteomes" id="UP000596427"/>
    </source>
</evidence>
<gene>
    <name evidence="2" type="ORF">EZH22_24065</name>
</gene>
<name>A0A974SIC4_9HYPH</name>
<keyword evidence="1" id="KW-0812">Transmembrane</keyword>
<protein>
    <submittedName>
        <fullName evidence="2">PilN domain-containing protein</fullName>
    </submittedName>
</protein>
<dbReference type="PANTHER" id="PTHR40278">
    <property type="entry name" value="DNA UTILIZATION PROTEIN HOFN"/>
    <property type="match status" value="1"/>
</dbReference>
<dbReference type="Pfam" id="PF05137">
    <property type="entry name" value="PilN"/>
    <property type="match status" value="1"/>
</dbReference>
<dbReference type="InterPro" id="IPR043129">
    <property type="entry name" value="ATPase_NBD"/>
</dbReference>
<dbReference type="SUPFAM" id="SSF53067">
    <property type="entry name" value="Actin-like ATPase domain"/>
    <property type="match status" value="1"/>
</dbReference>
<keyword evidence="1" id="KW-1133">Transmembrane helix</keyword>
<dbReference type="EMBL" id="CP063362">
    <property type="protein sequence ID" value="QRG06039.1"/>
    <property type="molecule type" value="Genomic_DNA"/>
</dbReference>
<keyword evidence="3" id="KW-1185">Reference proteome</keyword>
<sequence>MTLARLIDAFSHWLDLVAGFVAGLFEHTRRAGTIRITEEEGGRFSLGPAAGGGASFALAGPQVPPHIAALLKGQAVELALDPSRFLVRPLDLPKGAADFLEGIVRSQIDRLTPWSSGAAVYGWTPPVEAADERIRLWVAAAPRERIAPCIDPLKAAGVRSITVVTRVGAAPGADPVRVLDDVSGEMGGTARIRSYLLAILGAAVVLATLALGMSALIGGGLDEARDELSQRIAVARRALVAGRDGQGADSPALRALERRKHEQPSTVLVLEALSQVLPDDTYVTELQVEGDKVQITGISRAAADLIRLMEQSQKFAQATFIAPTTPLTDARGERFQIEARITLPPEVRK</sequence>
<dbReference type="InterPro" id="IPR007813">
    <property type="entry name" value="PilN"/>
</dbReference>
<organism evidence="2 3">
    <name type="scientific">Xanthobacter dioxanivorans</name>
    <dbReference type="NCBI Taxonomy" id="2528964"/>
    <lineage>
        <taxon>Bacteria</taxon>
        <taxon>Pseudomonadati</taxon>
        <taxon>Pseudomonadota</taxon>
        <taxon>Alphaproteobacteria</taxon>
        <taxon>Hyphomicrobiales</taxon>
        <taxon>Xanthobacteraceae</taxon>
        <taxon>Xanthobacter</taxon>
    </lineage>
</organism>
<accession>A0A974SIC4</accession>
<proteinExistence type="predicted"/>
<feature type="transmembrane region" description="Helical" evidence="1">
    <location>
        <begin position="195"/>
        <end position="221"/>
    </location>
</feature>
<reference evidence="2 3" key="1">
    <citation type="submission" date="2020-10" db="EMBL/GenBank/DDBJ databases">
        <title>Degradation of 1,4-Dioxane by Xanthobacter sp. YN2, via a Novel Group-2 Soluble Di-Iron Monooxygenase.</title>
        <authorList>
            <person name="Ma F."/>
            <person name="Wang Y."/>
            <person name="Yang J."/>
            <person name="Guo H."/>
            <person name="Su D."/>
            <person name="Yu L."/>
        </authorList>
    </citation>
    <scope>NUCLEOTIDE SEQUENCE [LARGE SCALE GENOMIC DNA]</scope>
    <source>
        <strain evidence="2 3">YN2</strain>
    </source>
</reference>
<dbReference type="RefSeq" id="WP_203192912.1">
    <property type="nucleotide sequence ID" value="NZ_CP063362.1"/>
</dbReference>
<dbReference type="AlphaFoldDB" id="A0A974SIC4"/>
<dbReference type="PANTHER" id="PTHR40278:SF1">
    <property type="entry name" value="DNA UTILIZATION PROTEIN HOFN"/>
    <property type="match status" value="1"/>
</dbReference>
<dbReference type="Proteomes" id="UP000596427">
    <property type="component" value="Chromosome"/>
</dbReference>
<evidence type="ECO:0000313" key="2">
    <source>
        <dbReference type="EMBL" id="QRG06039.1"/>
    </source>
</evidence>
<dbReference type="KEGG" id="xdi:EZH22_24065"/>